<dbReference type="EMBL" id="NCUX01000029">
    <property type="protein sequence ID" value="ORO79419.1"/>
    <property type="molecule type" value="Genomic_DNA"/>
</dbReference>
<keyword evidence="5" id="KW-0378">Hydrolase</keyword>
<reference evidence="5 6" key="1">
    <citation type="journal article" date="2016" name="Eur. J. Clin. Microbiol. Infect. Dis.">
        <title>Whole genome sequencing as a tool for phylogenetic analysis of clinical strains of Mitis group streptococci.</title>
        <authorList>
            <person name="Rasmussen L.H."/>
            <person name="Dargis R."/>
            <person name="Hojholt K."/>
            <person name="Christensen J.J."/>
            <person name="Skovgaard O."/>
            <person name="Justesen U.S."/>
            <person name="Rosenvinge F.S."/>
            <person name="Moser C."/>
            <person name="Lukjancenko O."/>
            <person name="Rasmussen S."/>
            <person name="Nielsen X.C."/>
        </authorList>
    </citation>
    <scope>NUCLEOTIDE SEQUENCE [LARGE SCALE GENOMIC DNA]</scope>
    <source>
        <strain evidence="5 6">RH_9883_08</strain>
    </source>
</reference>
<dbReference type="Proteomes" id="UP000193780">
    <property type="component" value="Unassembled WGS sequence"/>
</dbReference>
<dbReference type="AlphaFoldDB" id="A0A1X1J280"/>
<evidence type="ECO:0000313" key="5">
    <source>
        <dbReference type="EMBL" id="ORO79419.1"/>
    </source>
</evidence>
<comment type="similarity">
    <text evidence="1">Belongs to the type-I restriction system S methylase family.</text>
</comment>
<dbReference type="SUPFAM" id="SSF116734">
    <property type="entry name" value="DNA methylase specificity domain"/>
    <property type="match status" value="1"/>
</dbReference>
<proteinExistence type="inferred from homology"/>
<dbReference type="GO" id="GO:0004519">
    <property type="term" value="F:endonuclease activity"/>
    <property type="evidence" value="ECO:0007669"/>
    <property type="project" value="UniProtKB-KW"/>
</dbReference>
<evidence type="ECO:0000256" key="1">
    <source>
        <dbReference type="ARBA" id="ARBA00010923"/>
    </source>
</evidence>
<dbReference type="Gene3D" id="3.90.220.20">
    <property type="entry name" value="DNA methylase specificity domains"/>
    <property type="match status" value="1"/>
</dbReference>
<keyword evidence="2" id="KW-0680">Restriction system</keyword>
<evidence type="ECO:0000256" key="2">
    <source>
        <dbReference type="ARBA" id="ARBA00022747"/>
    </source>
</evidence>
<keyword evidence="5" id="KW-0540">Nuclease</keyword>
<protein>
    <submittedName>
        <fullName evidence="5">Restriction endonuclease subunit S</fullName>
    </submittedName>
</protein>
<comment type="caution">
    <text evidence="5">The sequence shown here is derived from an EMBL/GenBank/DDBJ whole genome shotgun (WGS) entry which is preliminary data.</text>
</comment>
<keyword evidence="3" id="KW-0238">DNA-binding</keyword>
<dbReference type="GO" id="GO:0003677">
    <property type="term" value="F:DNA binding"/>
    <property type="evidence" value="ECO:0007669"/>
    <property type="project" value="UniProtKB-KW"/>
</dbReference>
<keyword evidence="5" id="KW-0255">Endonuclease</keyword>
<organism evidence="5 6">
    <name type="scientific">Streptococcus oralis subsp. dentisani</name>
    <dbReference type="NCBI Taxonomy" id="1458253"/>
    <lineage>
        <taxon>Bacteria</taxon>
        <taxon>Bacillati</taxon>
        <taxon>Bacillota</taxon>
        <taxon>Bacilli</taxon>
        <taxon>Lactobacillales</taxon>
        <taxon>Streptococcaceae</taxon>
        <taxon>Streptococcus</taxon>
    </lineage>
</organism>
<dbReference type="Pfam" id="PF01420">
    <property type="entry name" value="Methylase_S"/>
    <property type="match status" value="1"/>
</dbReference>
<gene>
    <name evidence="5" type="ORF">B7708_03275</name>
</gene>
<evidence type="ECO:0000313" key="6">
    <source>
        <dbReference type="Proteomes" id="UP000193780"/>
    </source>
</evidence>
<sequence length="181" mass="21037">MFHIYIYITLANLFDLKRGSSKYTKKYCLDNKGKYPVYSANNSVPLGYRNDFDFDGCFATISVNGIAGKITLIDNKFSLNADRMILIPKQEKINIDYIAYILEPLLRQQVKGRRGENGRNEYTKIERKVILDTKIPVPFNRFGEIDLEIQKDIVEKNNKLKNIKTVLGEEVEKLLNFELKF</sequence>
<evidence type="ECO:0000259" key="4">
    <source>
        <dbReference type="Pfam" id="PF01420"/>
    </source>
</evidence>
<evidence type="ECO:0000256" key="3">
    <source>
        <dbReference type="ARBA" id="ARBA00023125"/>
    </source>
</evidence>
<dbReference type="InterPro" id="IPR044946">
    <property type="entry name" value="Restrct_endonuc_typeI_TRD_sf"/>
</dbReference>
<dbReference type="InterPro" id="IPR000055">
    <property type="entry name" value="Restrct_endonuc_typeI_TRD"/>
</dbReference>
<feature type="domain" description="Type I restriction modification DNA specificity" evidence="4">
    <location>
        <begin position="9"/>
        <end position="161"/>
    </location>
</feature>
<name>A0A1X1J280_STROR</name>
<accession>A0A1X1J280</accession>
<dbReference type="GO" id="GO:0009307">
    <property type="term" value="P:DNA restriction-modification system"/>
    <property type="evidence" value="ECO:0007669"/>
    <property type="project" value="UniProtKB-KW"/>
</dbReference>